<keyword evidence="3" id="KW-1185">Reference proteome</keyword>
<keyword evidence="1" id="KW-0472">Membrane</keyword>
<evidence type="ECO:0000313" key="3">
    <source>
        <dbReference type="Proteomes" id="UP001177670"/>
    </source>
</evidence>
<sequence length="233" mass="27600">MNSNAGQILLGTRIFRTVTMIIWLIVVRMGLVRLVLLALQSQTHLKMKLVALVRQVHLKRKASRQELKRLHRLLVHQYHRLRHPLYQNQVHLILNLQCHLPLHLLPNQARLFLKLRHLLQPNQVHLVLNLQCHFPLDLLQRVHLLNLHNQMLHRFPIYLQRTAPRPAHKQTFQPVHLLDHQNVQEKVFSRIQTTVRNSTAAYLRKMVCKNTTLIVHLVQLGIKLFRHAITSIW</sequence>
<accession>A0AA40FRZ3</accession>
<reference evidence="2" key="1">
    <citation type="submission" date="2021-10" db="EMBL/GenBank/DDBJ databases">
        <title>Melipona bicolor Genome sequencing and assembly.</title>
        <authorList>
            <person name="Araujo N.S."/>
            <person name="Arias M.C."/>
        </authorList>
    </citation>
    <scope>NUCLEOTIDE SEQUENCE</scope>
    <source>
        <strain evidence="2">USP_2M_L1-L4_2017</strain>
        <tissue evidence="2">Whole body</tissue>
    </source>
</reference>
<evidence type="ECO:0000256" key="1">
    <source>
        <dbReference type="SAM" id="Phobius"/>
    </source>
</evidence>
<proteinExistence type="predicted"/>
<evidence type="ECO:0000313" key="2">
    <source>
        <dbReference type="EMBL" id="KAK1124258.1"/>
    </source>
</evidence>
<keyword evidence="1" id="KW-1133">Transmembrane helix</keyword>
<protein>
    <submittedName>
        <fullName evidence="2">Uncharacterized protein</fullName>
    </submittedName>
</protein>
<dbReference type="EMBL" id="JAHYIQ010000018">
    <property type="protein sequence ID" value="KAK1124258.1"/>
    <property type="molecule type" value="Genomic_DNA"/>
</dbReference>
<organism evidence="2 3">
    <name type="scientific">Melipona bicolor</name>
    <dbReference type="NCBI Taxonomy" id="60889"/>
    <lineage>
        <taxon>Eukaryota</taxon>
        <taxon>Metazoa</taxon>
        <taxon>Ecdysozoa</taxon>
        <taxon>Arthropoda</taxon>
        <taxon>Hexapoda</taxon>
        <taxon>Insecta</taxon>
        <taxon>Pterygota</taxon>
        <taxon>Neoptera</taxon>
        <taxon>Endopterygota</taxon>
        <taxon>Hymenoptera</taxon>
        <taxon>Apocrita</taxon>
        <taxon>Aculeata</taxon>
        <taxon>Apoidea</taxon>
        <taxon>Anthophila</taxon>
        <taxon>Apidae</taxon>
        <taxon>Melipona</taxon>
    </lineage>
</organism>
<name>A0AA40FRZ3_9HYME</name>
<feature type="transmembrane region" description="Helical" evidence="1">
    <location>
        <begin position="20"/>
        <end position="39"/>
    </location>
</feature>
<keyword evidence="1" id="KW-0812">Transmembrane</keyword>
<comment type="caution">
    <text evidence="2">The sequence shown here is derived from an EMBL/GenBank/DDBJ whole genome shotgun (WGS) entry which is preliminary data.</text>
</comment>
<dbReference type="Proteomes" id="UP001177670">
    <property type="component" value="Unassembled WGS sequence"/>
</dbReference>
<gene>
    <name evidence="2" type="ORF">K0M31_006631</name>
</gene>
<dbReference type="AlphaFoldDB" id="A0AA40FRZ3"/>